<evidence type="ECO:0000256" key="2">
    <source>
        <dbReference type="ARBA" id="ARBA00022737"/>
    </source>
</evidence>
<dbReference type="Gene3D" id="2.30.30.190">
    <property type="entry name" value="CAP Gly-rich-like domain"/>
    <property type="match status" value="1"/>
</dbReference>
<dbReference type="PROSITE" id="PS51450">
    <property type="entry name" value="LRR"/>
    <property type="match status" value="1"/>
</dbReference>
<feature type="domain" description="CAP-Gly" evidence="4">
    <location>
        <begin position="26"/>
        <end position="72"/>
    </location>
</feature>
<evidence type="ECO:0000256" key="1">
    <source>
        <dbReference type="ARBA" id="ARBA00022614"/>
    </source>
</evidence>
<dbReference type="Gene3D" id="3.80.10.10">
    <property type="entry name" value="Ribonuclease Inhibitor"/>
    <property type="match status" value="2"/>
</dbReference>
<evidence type="ECO:0000256" key="3">
    <source>
        <dbReference type="SAM" id="MobiDB-lite"/>
    </source>
</evidence>
<evidence type="ECO:0000313" key="6">
    <source>
        <dbReference type="Proteomes" id="UP001265746"/>
    </source>
</evidence>
<keyword evidence="2" id="KW-0677">Repeat</keyword>
<dbReference type="SUPFAM" id="SSF74924">
    <property type="entry name" value="Cap-Gly domain"/>
    <property type="match status" value="1"/>
</dbReference>
<dbReference type="AlphaFoldDB" id="A0AAD9W6F2"/>
<dbReference type="Pfam" id="PF01302">
    <property type="entry name" value="CAP_GLY"/>
    <property type="match status" value="1"/>
</dbReference>
<proteinExistence type="predicted"/>
<dbReference type="InterPro" id="IPR036859">
    <property type="entry name" value="CAP-Gly_dom_sf"/>
</dbReference>
<dbReference type="SMART" id="SM01052">
    <property type="entry name" value="CAP_GLY"/>
    <property type="match status" value="1"/>
</dbReference>
<feature type="region of interest" description="Disordered" evidence="3">
    <location>
        <begin position="540"/>
        <end position="576"/>
    </location>
</feature>
<dbReference type="PANTHER" id="PTHR18849">
    <property type="entry name" value="LEUCINE RICH REPEAT PROTEIN"/>
    <property type="match status" value="1"/>
</dbReference>
<dbReference type="PANTHER" id="PTHR18849:SF0">
    <property type="entry name" value="CILIA- AND FLAGELLA-ASSOCIATED PROTEIN 410-RELATED"/>
    <property type="match status" value="1"/>
</dbReference>
<dbReference type="PROSITE" id="PS50245">
    <property type="entry name" value="CAP_GLY_2"/>
    <property type="match status" value="1"/>
</dbReference>
<gene>
    <name evidence="5" type="ORF">N8I77_003935</name>
</gene>
<feature type="compositionally biased region" description="Acidic residues" evidence="3">
    <location>
        <begin position="544"/>
        <end position="555"/>
    </location>
</feature>
<dbReference type="InterPro" id="IPR032675">
    <property type="entry name" value="LRR_dom_sf"/>
</dbReference>
<keyword evidence="6" id="KW-1185">Reference proteome</keyword>
<reference evidence="5" key="1">
    <citation type="submission" date="2023-06" db="EMBL/GenBank/DDBJ databases">
        <authorList>
            <person name="Noh H."/>
        </authorList>
    </citation>
    <scope>NUCLEOTIDE SEQUENCE</scope>
    <source>
        <strain evidence="5">DUCC20226</strain>
    </source>
</reference>
<keyword evidence="1" id="KW-0433">Leucine-rich repeat</keyword>
<protein>
    <recommendedName>
        <fullName evidence="4">CAP-Gly domain-containing protein</fullName>
    </recommendedName>
</protein>
<organism evidence="5 6">
    <name type="scientific">Phomopsis amygdali</name>
    <name type="common">Fusicoccum amygdali</name>
    <dbReference type="NCBI Taxonomy" id="1214568"/>
    <lineage>
        <taxon>Eukaryota</taxon>
        <taxon>Fungi</taxon>
        <taxon>Dikarya</taxon>
        <taxon>Ascomycota</taxon>
        <taxon>Pezizomycotina</taxon>
        <taxon>Sordariomycetes</taxon>
        <taxon>Sordariomycetidae</taxon>
        <taxon>Diaporthales</taxon>
        <taxon>Diaporthaceae</taxon>
        <taxon>Diaporthe</taxon>
    </lineage>
</organism>
<accession>A0AAD9W6F2</accession>
<dbReference type="Proteomes" id="UP001265746">
    <property type="component" value="Unassembled WGS sequence"/>
</dbReference>
<name>A0AAD9W6F2_PHOAM</name>
<sequence length="613" mass="67534">MSASAEFRVGQRRSYDGALCTIRYIGEVAGTTGDWLGVEWDDPSRGKHDGSHKDVRYFTCLSKSPKAASFVRPTRVADQPRTFLQALHEKYAPDALTDQAQASSGQQIVISGKVAEEIGFDKIRKQQAQLSELKIVILDGLRVASASAPGEQPISEVCPKVVELDISRSLIVDFQEVVDVCSQLKAVRRLGLNGNRYQDTSIADLDAESVLKAFTGVKELALDETLLSWDSICHIAQYFQSLVTLHASTNQLPRLSPSFGASTILNTLNTLYLEFNDFTAISDLACLAQLTSLKNLHLKGNNISTVTTDESHNTPVFSATLTHLDISYNNISNWSFVDALPDSFPGLNSLRLAHNPVYEDPGFDKSGDTTSSSAAGASGSKATVTEEAYMITVARLGCLQTLNFSTITPTDRTNAEMFYLSRIGRQLSSVPESPEAEAKVIAQHRRYAELCELYDEPVVVRRKEVNPAFLEARLVNVAFRFVRSQQADGDDSGVKTVEKHVQIPKTSDIYAVKGIAGRLFGHEPLKLRLIWETGEWDPVAGFDDAGDSSDEEEDTAREQEAVAEAPSTQEEAVTRLESKTGRWIKREEELKDSPRQFGFCVDGLDVTIRVEPR</sequence>
<evidence type="ECO:0000259" key="4">
    <source>
        <dbReference type="PROSITE" id="PS50245"/>
    </source>
</evidence>
<dbReference type="InterPro" id="IPR001611">
    <property type="entry name" value="Leu-rich_rpt"/>
</dbReference>
<comment type="caution">
    <text evidence="5">The sequence shown here is derived from an EMBL/GenBank/DDBJ whole genome shotgun (WGS) entry which is preliminary data.</text>
</comment>
<evidence type="ECO:0000313" key="5">
    <source>
        <dbReference type="EMBL" id="KAK2610510.1"/>
    </source>
</evidence>
<dbReference type="EMBL" id="JAUJFL010000002">
    <property type="protein sequence ID" value="KAK2610510.1"/>
    <property type="molecule type" value="Genomic_DNA"/>
</dbReference>
<dbReference type="InterPro" id="IPR000938">
    <property type="entry name" value="CAP-Gly_domain"/>
</dbReference>
<dbReference type="PROSITE" id="PS00845">
    <property type="entry name" value="CAP_GLY_1"/>
    <property type="match status" value="1"/>
</dbReference>
<dbReference type="SUPFAM" id="SSF52058">
    <property type="entry name" value="L domain-like"/>
    <property type="match status" value="1"/>
</dbReference>